<proteinExistence type="predicted"/>
<sequence length="102" mass="11169">MCLIKLSIINPGGIVMFKKDSKKIIGVKQSIKALKNLESLSYVQVYVARDAAEKVIKPLLELAQNNTLDVIYIPTMQELGEICNIDVGAAAALILENNIIDL</sequence>
<dbReference type="AlphaFoldDB" id="A0A4U9RTH6"/>
<reference evidence="2 3" key="1">
    <citation type="submission" date="2019-05" db="EMBL/GenBank/DDBJ databases">
        <authorList>
            <consortium name="Pathogen Informatics"/>
        </authorList>
    </citation>
    <scope>NUCLEOTIDE SEQUENCE [LARGE SCALE GENOMIC DNA]</scope>
    <source>
        <strain evidence="2 3">NCTC503</strain>
    </source>
</reference>
<keyword evidence="3" id="KW-1185">Reference proteome</keyword>
<dbReference type="Proteomes" id="UP000308489">
    <property type="component" value="Chromosome 1"/>
</dbReference>
<dbReference type="KEGG" id="hhw:NCTC503_02444"/>
<keyword evidence="2" id="KW-0689">Ribosomal protein</keyword>
<evidence type="ECO:0000313" key="3">
    <source>
        <dbReference type="Proteomes" id="UP000308489"/>
    </source>
</evidence>
<dbReference type="SUPFAM" id="SSF55315">
    <property type="entry name" value="L30e-like"/>
    <property type="match status" value="1"/>
</dbReference>
<dbReference type="Pfam" id="PF01248">
    <property type="entry name" value="Ribosomal_L7Ae"/>
    <property type="match status" value="1"/>
</dbReference>
<dbReference type="GO" id="GO:0005840">
    <property type="term" value="C:ribosome"/>
    <property type="evidence" value="ECO:0007669"/>
    <property type="project" value="UniProtKB-KW"/>
</dbReference>
<name>A0A4U9RTH6_HATHI</name>
<organism evidence="2 3">
    <name type="scientific">Hathewaya histolytica</name>
    <name type="common">Clostridium histolyticum</name>
    <dbReference type="NCBI Taxonomy" id="1498"/>
    <lineage>
        <taxon>Bacteria</taxon>
        <taxon>Bacillati</taxon>
        <taxon>Bacillota</taxon>
        <taxon>Clostridia</taxon>
        <taxon>Eubacteriales</taxon>
        <taxon>Clostridiaceae</taxon>
        <taxon>Hathewaya</taxon>
    </lineage>
</organism>
<dbReference type="InterPro" id="IPR004038">
    <property type="entry name" value="Ribosomal_eL8/eL30/eS12/Gad45"/>
</dbReference>
<accession>A0A4U9RTH6</accession>
<dbReference type="Gene3D" id="3.30.1330.30">
    <property type="match status" value="1"/>
</dbReference>
<keyword evidence="2" id="KW-0687">Ribonucleoprotein</keyword>
<evidence type="ECO:0000259" key="1">
    <source>
        <dbReference type="Pfam" id="PF01248"/>
    </source>
</evidence>
<dbReference type="EMBL" id="LR590481">
    <property type="protein sequence ID" value="VTQ95108.1"/>
    <property type="molecule type" value="Genomic_DNA"/>
</dbReference>
<feature type="domain" description="Ribosomal protein eL8/eL30/eS12/Gadd45" evidence="1">
    <location>
        <begin position="19"/>
        <end position="98"/>
    </location>
</feature>
<dbReference type="InterPro" id="IPR029064">
    <property type="entry name" value="Ribosomal_eL30-like_sf"/>
</dbReference>
<evidence type="ECO:0000313" key="2">
    <source>
        <dbReference type="EMBL" id="VTQ95108.1"/>
    </source>
</evidence>
<protein>
    <submittedName>
        <fullName evidence="2">Ribosomal protein HS6-type (S12/L30/L7a)</fullName>
    </submittedName>
</protein>
<gene>
    <name evidence="2" type="primary">rplGB</name>
    <name evidence="2" type="ORF">NCTC503_02444</name>
</gene>